<protein>
    <submittedName>
        <fullName evidence="1">Uncharacterized protein</fullName>
    </submittedName>
</protein>
<name>A0A5C3QSP9_9AGAR</name>
<evidence type="ECO:0000313" key="1">
    <source>
        <dbReference type="EMBL" id="TFL03309.1"/>
    </source>
</evidence>
<reference evidence="1 2" key="1">
    <citation type="journal article" date="2019" name="Nat. Ecol. Evol.">
        <title>Megaphylogeny resolves global patterns of mushroom evolution.</title>
        <authorList>
            <person name="Varga T."/>
            <person name="Krizsan K."/>
            <person name="Foldi C."/>
            <person name="Dima B."/>
            <person name="Sanchez-Garcia M."/>
            <person name="Sanchez-Ramirez S."/>
            <person name="Szollosi G.J."/>
            <person name="Szarkandi J.G."/>
            <person name="Papp V."/>
            <person name="Albert L."/>
            <person name="Andreopoulos W."/>
            <person name="Angelini C."/>
            <person name="Antonin V."/>
            <person name="Barry K.W."/>
            <person name="Bougher N.L."/>
            <person name="Buchanan P."/>
            <person name="Buyck B."/>
            <person name="Bense V."/>
            <person name="Catcheside P."/>
            <person name="Chovatia M."/>
            <person name="Cooper J."/>
            <person name="Damon W."/>
            <person name="Desjardin D."/>
            <person name="Finy P."/>
            <person name="Geml J."/>
            <person name="Haridas S."/>
            <person name="Hughes K."/>
            <person name="Justo A."/>
            <person name="Karasinski D."/>
            <person name="Kautmanova I."/>
            <person name="Kiss B."/>
            <person name="Kocsube S."/>
            <person name="Kotiranta H."/>
            <person name="LaButti K.M."/>
            <person name="Lechner B.E."/>
            <person name="Liimatainen K."/>
            <person name="Lipzen A."/>
            <person name="Lukacs Z."/>
            <person name="Mihaltcheva S."/>
            <person name="Morgado L.N."/>
            <person name="Niskanen T."/>
            <person name="Noordeloos M.E."/>
            <person name="Ohm R.A."/>
            <person name="Ortiz-Santana B."/>
            <person name="Ovrebo C."/>
            <person name="Racz N."/>
            <person name="Riley R."/>
            <person name="Savchenko A."/>
            <person name="Shiryaev A."/>
            <person name="Soop K."/>
            <person name="Spirin V."/>
            <person name="Szebenyi C."/>
            <person name="Tomsovsky M."/>
            <person name="Tulloss R.E."/>
            <person name="Uehling J."/>
            <person name="Grigoriev I.V."/>
            <person name="Vagvolgyi C."/>
            <person name="Papp T."/>
            <person name="Martin F.M."/>
            <person name="Miettinen O."/>
            <person name="Hibbett D.S."/>
            <person name="Nagy L.G."/>
        </authorList>
    </citation>
    <scope>NUCLEOTIDE SEQUENCE [LARGE SCALE GENOMIC DNA]</scope>
    <source>
        <strain evidence="1 2">CBS 309.79</strain>
    </source>
</reference>
<dbReference type="EMBL" id="ML178820">
    <property type="protein sequence ID" value="TFL03309.1"/>
    <property type="molecule type" value="Genomic_DNA"/>
</dbReference>
<dbReference type="AlphaFoldDB" id="A0A5C3QSP9"/>
<gene>
    <name evidence="1" type="ORF">BDV98DRAFT_380830</name>
</gene>
<dbReference type="Proteomes" id="UP000305067">
    <property type="component" value="Unassembled WGS sequence"/>
</dbReference>
<sequence length="399" mass="44914">MDLLPEEKLKSYLTRLELQLDRSRPSTLDVHLNIDDIDGYEDVPEEDVDKILILKRAIELVVKHMHRCHRLYLNGKVPASWALTADVPQPTFPYLETFSVGDMWWICDDFFTKTNTPKLRSIQLTGSGLIRMYNINAKKIQKCRFLPAFYALLQSAAHTITTLQLNHISSTIHPHTFSPNLPHEILHLPKLQTAECTSPPSHSCELLFAPVPSKLAASKLRHLVLGSLSHFGPQTMRAFQRFLRTSGSKSMLKTLHVKIKHNDLRELTMMISELEAIITLTVHLRIDEYYVNSADPLLRTLQWSTSSSEPVHDPHILPTASRLCPNLARLKLQGIGVFDPTILEAMVQSSLGSSVDEPRAGAPAILGKVTVLEGVELRGTISGQWLDLTRRGIIVHSMQ</sequence>
<evidence type="ECO:0000313" key="2">
    <source>
        <dbReference type="Proteomes" id="UP000305067"/>
    </source>
</evidence>
<proteinExistence type="predicted"/>
<organism evidence="1 2">
    <name type="scientific">Pterulicium gracile</name>
    <dbReference type="NCBI Taxonomy" id="1884261"/>
    <lineage>
        <taxon>Eukaryota</taxon>
        <taxon>Fungi</taxon>
        <taxon>Dikarya</taxon>
        <taxon>Basidiomycota</taxon>
        <taxon>Agaricomycotina</taxon>
        <taxon>Agaricomycetes</taxon>
        <taxon>Agaricomycetidae</taxon>
        <taxon>Agaricales</taxon>
        <taxon>Pleurotineae</taxon>
        <taxon>Pterulaceae</taxon>
        <taxon>Pterulicium</taxon>
    </lineage>
</organism>
<keyword evidence="2" id="KW-1185">Reference proteome</keyword>
<accession>A0A5C3QSP9</accession>